<evidence type="ECO:0000313" key="2">
    <source>
        <dbReference type="Proteomes" id="UP000887578"/>
    </source>
</evidence>
<organism evidence="2 3">
    <name type="scientific">Panagrolaimus davidi</name>
    <dbReference type="NCBI Taxonomy" id="227884"/>
    <lineage>
        <taxon>Eukaryota</taxon>
        <taxon>Metazoa</taxon>
        <taxon>Ecdysozoa</taxon>
        <taxon>Nematoda</taxon>
        <taxon>Chromadorea</taxon>
        <taxon>Rhabditida</taxon>
        <taxon>Tylenchina</taxon>
        <taxon>Panagrolaimomorpha</taxon>
        <taxon>Panagrolaimoidea</taxon>
        <taxon>Panagrolaimidae</taxon>
        <taxon>Panagrolaimus</taxon>
    </lineage>
</organism>
<evidence type="ECO:0000256" key="1">
    <source>
        <dbReference type="SAM" id="MobiDB-lite"/>
    </source>
</evidence>
<dbReference type="WBParaSite" id="PDA_v2.g31026.t1">
    <property type="protein sequence ID" value="PDA_v2.g31026.t1"/>
    <property type="gene ID" value="PDA_v2.g31026"/>
</dbReference>
<name>A0A914QGM1_9BILA</name>
<accession>A0A914QGM1</accession>
<protein>
    <submittedName>
        <fullName evidence="3">Uncharacterized protein</fullName>
    </submittedName>
</protein>
<feature type="compositionally biased region" description="Polar residues" evidence="1">
    <location>
        <begin position="17"/>
        <end position="36"/>
    </location>
</feature>
<sequence>MESSEFSPAESDAKVLSSPSPNEFTSTSQAANNDSISDVKGVIKMEPSEFSTSDIGNFSSPTVADLPSVSQSNLKMFNNNQISGIGAGKGTGNSSTMNSILVPTIRYSRIYSLPLSDSPKRAKTMLDDSKLPIKFVSNQYKNRQKI</sequence>
<feature type="region of interest" description="Disordered" evidence="1">
    <location>
        <begin position="1"/>
        <end position="39"/>
    </location>
</feature>
<dbReference type="AlphaFoldDB" id="A0A914QGM1"/>
<keyword evidence="2" id="KW-1185">Reference proteome</keyword>
<reference evidence="3" key="1">
    <citation type="submission" date="2022-11" db="UniProtKB">
        <authorList>
            <consortium name="WormBaseParasite"/>
        </authorList>
    </citation>
    <scope>IDENTIFICATION</scope>
</reference>
<evidence type="ECO:0000313" key="3">
    <source>
        <dbReference type="WBParaSite" id="PDA_v2.g31026.t1"/>
    </source>
</evidence>
<dbReference type="Proteomes" id="UP000887578">
    <property type="component" value="Unplaced"/>
</dbReference>
<proteinExistence type="predicted"/>